<keyword evidence="2" id="KW-1185">Reference proteome</keyword>
<sequence>MSVREIVEAALTDPDPAGPVRRRAISALRARGDSESFTLARRLCAAESAAERLLGVHIMADLSAFRLRSLPILRYLAVGDDDPGVRHAALTSAGQLDGLGRQILGH</sequence>
<dbReference type="EMBL" id="JACHIN010000001">
    <property type="protein sequence ID" value="MBB5075626.1"/>
    <property type="molecule type" value="Genomic_DNA"/>
</dbReference>
<name>A0A7W8EDT2_9ACTN</name>
<dbReference type="RefSeq" id="WP_184958762.1">
    <property type="nucleotide sequence ID" value="NZ_JACHIN010000001.1"/>
</dbReference>
<gene>
    <name evidence="1" type="ORF">HNR40_001072</name>
</gene>
<evidence type="ECO:0000313" key="1">
    <source>
        <dbReference type="EMBL" id="MBB5075626.1"/>
    </source>
</evidence>
<dbReference type="InterPro" id="IPR016024">
    <property type="entry name" value="ARM-type_fold"/>
</dbReference>
<protein>
    <submittedName>
        <fullName evidence="1">HEAT repeat protein</fullName>
    </submittedName>
</protein>
<evidence type="ECO:0000313" key="2">
    <source>
        <dbReference type="Proteomes" id="UP000568380"/>
    </source>
</evidence>
<dbReference type="AlphaFoldDB" id="A0A7W8EDT2"/>
<accession>A0A7W8EDT2</accession>
<dbReference type="Proteomes" id="UP000568380">
    <property type="component" value="Unassembled WGS sequence"/>
</dbReference>
<dbReference type="Gene3D" id="1.25.10.10">
    <property type="entry name" value="Leucine-rich Repeat Variant"/>
    <property type="match status" value="1"/>
</dbReference>
<dbReference type="InterPro" id="IPR011989">
    <property type="entry name" value="ARM-like"/>
</dbReference>
<comment type="caution">
    <text evidence="1">The sequence shown here is derived from an EMBL/GenBank/DDBJ whole genome shotgun (WGS) entry which is preliminary data.</text>
</comment>
<organism evidence="1 2">
    <name type="scientific">Nonomuraea endophytica</name>
    <dbReference type="NCBI Taxonomy" id="714136"/>
    <lineage>
        <taxon>Bacteria</taxon>
        <taxon>Bacillati</taxon>
        <taxon>Actinomycetota</taxon>
        <taxon>Actinomycetes</taxon>
        <taxon>Streptosporangiales</taxon>
        <taxon>Streptosporangiaceae</taxon>
        <taxon>Nonomuraea</taxon>
    </lineage>
</organism>
<proteinExistence type="predicted"/>
<reference evidence="1 2" key="1">
    <citation type="submission" date="2020-08" db="EMBL/GenBank/DDBJ databases">
        <title>Genomic Encyclopedia of Type Strains, Phase IV (KMG-IV): sequencing the most valuable type-strain genomes for metagenomic binning, comparative biology and taxonomic classification.</title>
        <authorList>
            <person name="Goeker M."/>
        </authorList>
    </citation>
    <scope>NUCLEOTIDE SEQUENCE [LARGE SCALE GENOMIC DNA]</scope>
    <source>
        <strain evidence="1 2">DSM 45385</strain>
    </source>
</reference>
<dbReference type="SUPFAM" id="SSF48371">
    <property type="entry name" value="ARM repeat"/>
    <property type="match status" value="1"/>
</dbReference>